<proteinExistence type="inferred from homology"/>
<dbReference type="EMBL" id="JAUJEB010000001">
    <property type="protein sequence ID" value="MDN5210641.1"/>
    <property type="molecule type" value="Genomic_DNA"/>
</dbReference>
<feature type="domain" description="TonB-dependent receptor plug" evidence="2">
    <location>
        <begin position="142"/>
        <end position="223"/>
    </location>
</feature>
<organism evidence="3 4">
    <name type="scientific">Agaribacillus aureus</name>
    <dbReference type="NCBI Taxonomy" id="3051825"/>
    <lineage>
        <taxon>Bacteria</taxon>
        <taxon>Pseudomonadati</taxon>
        <taxon>Bacteroidota</taxon>
        <taxon>Cytophagia</taxon>
        <taxon>Cytophagales</taxon>
        <taxon>Splendidivirgaceae</taxon>
        <taxon>Agaribacillus</taxon>
    </lineage>
</organism>
<evidence type="ECO:0000313" key="3">
    <source>
        <dbReference type="EMBL" id="MDN5210641.1"/>
    </source>
</evidence>
<dbReference type="PROSITE" id="PS52016">
    <property type="entry name" value="TONB_DEPENDENT_REC_3"/>
    <property type="match status" value="1"/>
</dbReference>
<evidence type="ECO:0000313" key="4">
    <source>
        <dbReference type="Proteomes" id="UP001172083"/>
    </source>
</evidence>
<comment type="similarity">
    <text evidence="1">Belongs to the TonB-dependent receptor family.</text>
</comment>
<evidence type="ECO:0000259" key="2">
    <source>
        <dbReference type="Pfam" id="PF07715"/>
    </source>
</evidence>
<dbReference type="InterPro" id="IPR037066">
    <property type="entry name" value="Plug_dom_sf"/>
</dbReference>
<reference evidence="3" key="1">
    <citation type="submission" date="2023-06" db="EMBL/GenBank/DDBJ databases">
        <title>Genomic of Agaribacillus aureum.</title>
        <authorList>
            <person name="Wang G."/>
        </authorList>
    </citation>
    <scope>NUCLEOTIDE SEQUENCE</scope>
    <source>
        <strain evidence="3">BMA12</strain>
    </source>
</reference>
<keyword evidence="1" id="KW-1134">Transmembrane beta strand</keyword>
<dbReference type="Proteomes" id="UP001172083">
    <property type="component" value="Unassembled WGS sequence"/>
</dbReference>
<sequence>MNLKRYFLLLLVLLQVTTLYSQSLKVLGTIKDTDGKPVPAVNVLIKPGDLGTFTDDAGQFELTVSHTDNLTITFSHIRYQDQSVNYAIQPDQTQLTIDLKMALDIQYLEGVKVTDDQEDLSIREEVSVYKINPKSASVLPSPFGDFNKILNTLPGVVGNNELSSTYAVRGGNFDENLVYVNDILIYRPFLIRAGQQEGLSFINPDLVASVEFSAGGWQPKYGDKLSSSLNIQYKKPEESAASISLGLLGGNAHFEGTNRKKNISYIFGARHKSAAYLLETQETQGGYRPRFTDIQSFINFDLSDDGSKDTELGVLFSYARNRYQVVPETRETTFGVINQSLRLLVAFDGRETLRYDLWQGGLKLTHRFNDKFTSKFMSSAMRSGEREYFDVEGGYLLCDVNNNPGTNNFNECVSVRGIGTNYDYGRNKLEATIYNLENRNVYRPGNRSVIEFGFGYSRQEIEDEIDEYSFIDSSDFVTITRTLNTQLELNTNIATAYLQHTFYIDDQQTVTYGARLNYRDVNDQLLISPRLQYSIKPAWRRDILFKAALGIYQQPPFYRELRDFGGNLNENLKAQTSVHFIAGMDYNFKLWGRDFKFLSEGYYKKLSNVIAYDLDNVKIRYYANNRTDAYAMGVDFRVSGEFIPGTESWFSLGLLNTREDLEDDNKGSVRRPSDQHINLAIFFQDHLPNDPTIRVNLNLLFGSGLPFGPPNDINDRTVFIGRAYRRVDIGFSKIITLKNKLLKSLWLGLDVLNLLGTNNTISYTWVQDFSGIEYGVPNNLSQRFFNAKVHARF</sequence>
<dbReference type="RefSeq" id="WP_346755984.1">
    <property type="nucleotide sequence ID" value="NZ_JAUJEB010000001.1"/>
</dbReference>
<keyword evidence="1" id="KW-0472">Membrane</keyword>
<accession>A0ABT8L0R5</accession>
<comment type="subcellular location">
    <subcellularLocation>
        <location evidence="1">Cell outer membrane</location>
        <topology evidence="1">Multi-pass membrane protein</topology>
    </subcellularLocation>
</comment>
<dbReference type="Pfam" id="PF07715">
    <property type="entry name" value="Plug"/>
    <property type="match status" value="1"/>
</dbReference>
<dbReference type="InterPro" id="IPR008969">
    <property type="entry name" value="CarboxyPept-like_regulatory"/>
</dbReference>
<protein>
    <submittedName>
        <fullName evidence="3">TonB-dependent receptor</fullName>
    </submittedName>
</protein>
<keyword evidence="1" id="KW-0813">Transport</keyword>
<dbReference type="InterPro" id="IPR039426">
    <property type="entry name" value="TonB-dep_rcpt-like"/>
</dbReference>
<comment type="caution">
    <text evidence="3">The sequence shown here is derived from an EMBL/GenBank/DDBJ whole genome shotgun (WGS) entry which is preliminary data.</text>
</comment>
<dbReference type="SUPFAM" id="SSF49464">
    <property type="entry name" value="Carboxypeptidase regulatory domain-like"/>
    <property type="match status" value="1"/>
</dbReference>
<name>A0ABT8L0R5_9BACT</name>
<dbReference type="Gene3D" id="2.60.40.1120">
    <property type="entry name" value="Carboxypeptidase-like, regulatory domain"/>
    <property type="match status" value="1"/>
</dbReference>
<keyword evidence="1" id="KW-0812">Transmembrane</keyword>
<keyword evidence="4" id="KW-1185">Reference proteome</keyword>
<dbReference type="SUPFAM" id="SSF56935">
    <property type="entry name" value="Porins"/>
    <property type="match status" value="1"/>
</dbReference>
<dbReference type="Gene3D" id="2.170.130.10">
    <property type="entry name" value="TonB-dependent receptor, plug domain"/>
    <property type="match status" value="1"/>
</dbReference>
<keyword evidence="1" id="KW-0998">Cell outer membrane</keyword>
<evidence type="ECO:0000256" key="1">
    <source>
        <dbReference type="PROSITE-ProRule" id="PRU01360"/>
    </source>
</evidence>
<gene>
    <name evidence="3" type="ORF">QQ020_01240</name>
</gene>
<dbReference type="Pfam" id="PF13715">
    <property type="entry name" value="CarbopepD_reg_2"/>
    <property type="match status" value="1"/>
</dbReference>
<keyword evidence="3" id="KW-0675">Receptor</keyword>
<dbReference type="InterPro" id="IPR012910">
    <property type="entry name" value="Plug_dom"/>
</dbReference>